<evidence type="ECO:0000313" key="2">
    <source>
        <dbReference type="Proteomes" id="UP001151760"/>
    </source>
</evidence>
<dbReference type="Proteomes" id="UP001151760">
    <property type="component" value="Unassembled WGS sequence"/>
</dbReference>
<protein>
    <submittedName>
        <fullName evidence="1">Uncharacterized protein</fullName>
    </submittedName>
</protein>
<sequence>MADKKTKSIMKDFTTNDHEDYYSGITCITVNGKNAYELKGKFLNDLHNNAFDGNNREDAFVELGDGLIRLKKTIDSWVDLTAKFFGKYYPPSSTGKTNTQMIRWDPTNPKFENWLASKFVSYKTMDISTKGALWDYWKIGSDKIEPTDDESSDLDETDHDDEQEISEIFRIETNLFNYETPLCEEFKEFNYLLKIDPDLLTKDIEGFKTYEEFKDDWIYEWNKDVLWVDEKPWTDTGDYEWYEALRNKAIMEGLIDDDNDDESRYERKKRWNVYDNTYHDHEHEMDHKADEIEELCETHEPPVCNMRRFKMIKYSFTQDEGYVAIKEDEYDDLARTSDDACRAYQEIFRMMDE</sequence>
<evidence type="ECO:0000313" key="1">
    <source>
        <dbReference type="EMBL" id="GJT30721.1"/>
    </source>
</evidence>
<reference evidence="1" key="2">
    <citation type="submission" date="2022-01" db="EMBL/GenBank/DDBJ databases">
        <authorList>
            <person name="Yamashiro T."/>
            <person name="Shiraishi A."/>
            <person name="Satake H."/>
            <person name="Nakayama K."/>
        </authorList>
    </citation>
    <scope>NUCLEOTIDE SEQUENCE</scope>
</reference>
<keyword evidence="2" id="KW-1185">Reference proteome</keyword>
<proteinExistence type="predicted"/>
<comment type="caution">
    <text evidence="1">The sequence shown here is derived from an EMBL/GenBank/DDBJ whole genome shotgun (WGS) entry which is preliminary data.</text>
</comment>
<accession>A0ABQ5CXQ2</accession>
<organism evidence="1 2">
    <name type="scientific">Tanacetum coccineum</name>
    <dbReference type="NCBI Taxonomy" id="301880"/>
    <lineage>
        <taxon>Eukaryota</taxon>
        <taxon>Viridiplantae</taxon>
        <taxon>Streptophyta</taxon>
        <taxon>Embryophyta</taxon>
        <taxon>Tracheophyta</taxon>
        <taxon>Spermatophyta</taxon>
        <taxon>Magnoliopsida</taxon>
        <taxon>eudicotyledons</taxon>
        <taxon>Gunneridae</taxon>
        <taxon>Pentapetalae</taxon>
        <taxon>asterids</taxon>
        <taxon>campanulids</taxon>
        <taxon>Asterales</taxon>
        <taxon>Asteraceae</taxon>
        <taxon>Asteroideae</taxon>
        <taxon>Anthemideae</taxon>
        <taxon>Anthemidinae</taxon>
        <taxon>Tanacetum</taxon>
    </lineage>
</organism>
<gene>
    <name evidence="1" type="ORF">Tco_0910996</name>
</gene>
<dbReference type="EMBL" id="BQNB010014648">
    <property type="protein sequence ID" value="GJT30721.1"/>
    <property type="molecule type" value="Genomic_DNA"/>
</dbReference>
<reference evidence="1" key="1">
    <citation type="journal article" date="2022" name="Int. J. Mol. Sci.">
        <title>Draft Genome of Tanacetum Coccineum: Genomic Comparison of Closely Related Tanacetum-Family Plants.</title>
        <authorList>
            <person name="Yamashiro T."/>
            <person name="Shiraishi A."/>
            <person name="Nakayama K."/>
            <person name="Satake H."/>
        </authorList>
    </citation>
    <scope>NUCLEOTIDE SEQUENCE</scope>
</reference>
<name>A0ABQ5CXQ2_9ASTR</name>